<dbReference type="Proteomes" id="UP000315628">
    <property type="component" value="Unassembled WGS sequence"/>
</dbReference>
<keyword evidence="2" id="KW-1185">Reference proteome</keyword>
<dbReference type="AlphaFoldDB" id="A0A560WAI3"/>
<protein>
    <submittedName>
        <fullName evidence="1">Uncharacterized protein</fullName>
    </submittedName>
</protein>
<name>A0A560WAI3_9MICO</name>
<accession>A0A560WAI3</accession>
<evidence type="ECO:0000313" key="1">
    <source>
        <dbReference type="EMBL" id="TWD14632.1"/>
    </source>
</evidence>
<organism evidence="1 2">
    <name type="scientific">Marihabitans asiaticum</name>
    <dbReference type="NCBI Taxonomy" id="415218"/>
    <lineage>
        <taxon>Bacteria</taxon>
        <taxon>Bacillati</taxon>
        <taxon>Actinomycetota</taxon>
        <taxon>Actinomycetes</taxon>
        <taxon>Micrococcales</taxon>
        <taxon>Intrasporangiaceae</taxon>
        <taxon>Marihabitans</taxon>
    </lineage>
</organism>
<reference evidence="1 2" key="1">
    <citation type="submission" date="2019-06" db="EMBL/GenBank/DDBJ databases">
        <title>Sequencing the genomes of 1000 actinobacteria strains.</title>
        <authorList>
            <person name="Klenk H.-P."/>
        </authorList>
    </citation>
    <scope>NUCLEOTIDE SEQUENCE [LARGE SCALE GENOMIC DNA]</scope>
    <source>
        <strain evidence="1 2">DSM 18935</strain>
    </source>
</reference>
<dbReference type="OrthoDB" id="4861076at2"/>
<comment type="caution">
    <text evidence="1">The sequence shown here is derived from an EMBL/GenBank/DDBJ whole genome shotgun (WGS) entry which is preliminary data.</text>
</comment>
<dbReference type="EMBL" id="VIUW01000003">
    <property type="protein sequence ID" value="TWD14632.1"/>
    <property type="molecule type" value="Genomic_DNA"/>
</dbReference>
<dbReference type="RefSeq" id="WP_144857483.1">
    <property type="nucleotide sequence ID" value="NZ_BAAAYT010000005.1"/>
</dbReference>
<evidence type="ECO:0000313" key="2">
    <source>
        <dbReference type="Proteomes" id="UP000315628"/>
    </source>
</evidence>
<sequence>MTAVVLLQASAPAAASWVRQGVVPCHVAAAGRWAVVVPHPGAASAPPPYDDAVSVLLSRATHRLGPSIGAAVTGDTAVLTTQRPGFRTLARWAVRPRLGPVVRTPGLAPLRPGDLAPLSGGRRSEGELATLLRRRGQTAHEWLADVLGSLGLPGGDIIVSGDVAGPLVEPHERSVAAFASALKDVRP</sequence>
<proteinExistence type="predicted"/>
<gene>
    <name evidence="1" type="ORF">FB557_2050</name>
</gene>